<feature type="transmembrane region" description="Helical" evidence="1">
    <location>
        <begin position="41"/>
        <end position="63"/>
    </location>
</feature>
<name>A0A6L7GRG3_9ACTN</name>
<dbReference type="EMBL" id="WMBR01000002">
    <property type="protein sequence ID" value="MXP21967.1"/>
    <property type="molecule type" value="Genomic_DNA"/>
</dbReference>
<dbReference type="RefSeq" id="WP_160902090.1">
    <property type="nucleotide sequence ID" value="NZ_CP102850.1"/>
</dbReference>
<evidence type="ECO:0000256" key="1">
    <source>
        <dbReference type="SAM" id="Phobius"/>
    </source>
</evidence>
<keyword evidence="3" id="KW-1185">Reference proteome</keyword>
<feature type="transmembrane region" description="Helical" evidence="1">
    <location>
        <begin position="70"/>
        <end position="91"/>
    </location>
</feature>
<keyword evidence="1" id="KW-0472">Membrane</keyword>
<accession>A0A6L7GRG3</accession>
<dbReference type="Proteomes" id="UP000475545">
    <property type="component" value="Unassembled WGS sequence"/>
</dbReference>
<dbReference type="AlphaFoldDB" id="A0A6L7GRG3"/>
<evidence type="ECO:0000313" key="2">
    <source>
        <dbReference type="EMBL" id="MXP21967.1"/>
    </source>
</evidence>
<protein>
    <submittedName>
        <fullName evidence="2">Uncharacterized protein</fullName>
    </submittedName>
</protein>
<sequence length="137" mass="14191">MGLVLGLVTIGVWYSTRSPNVVLVPGGASGDSLGLNLVTEPLLLVIPVVFAICYGLTAMLLAARKSTVGGVISWGLPVVLVIPVVLCLLTVPQHYELVPAGETGHYPQTPAAAVAIAIVIIALGVSVVCAVRERRRT</sequence>
<keyword evidence="1" id="KW-1133">Transmembrane helix</keyword>
<keyword evidence="1" id="KW-0812">Transmembrane</keyword>
<gene>
    <name evidence="2" type="ORF">GIY30_11470</name>
</gene>
<organism evidence="2 3">
    <name type="scientific">Gordonia mangrovi</name>
    <dbReference type="NCBI Taxonomy" id="2665643"/>
    <lineage>
        <taxon>Bacteria</taxon>
        <taxon>Bacillati</taxon>
        <taxon>Actinomycetota</taxon>
        <taxon>Actinomycetes</taxon>
        <taxon>Mycobacteriales</taxon>
        <taxon>Gordoniaceae</taxon>
        <taxon>Gordonia</taxon>
    </lineage>
</organism>
<feature type="transmembrane region" description="Helical" evidence="1">
    <location>
        <begin position="111"/>
        <end position="131"/>
    </location>
</feature>
<evidence type="ECO:0000313" key="3">
    <source>
        <dbReference type="Proteomes" id="UP000475545"/>
    </source>
</evidence>
<reference evidence="2 3" key="1">
    <citation type="submission" date="2019-11" db="EMBL/GenBank/DDBJ databases">
        <title>Gordonia sp. nov., a novel actinobacterium isolated from mangrove soil in Hainan.</title>
        <authorList>
            <person name="Huang X."/>
            <person name="Xie Y."/>
            <person name="Chu X."/>
            <person name="Xiao K."/>
        </authorList>
    </citation>
    <scope>NUCLEOTIDE SEQUENCE [LARGE SCALE GENOMIC DNA]</scope>
    <source>
        <strain evidence="2 3">HNM0687</strain>
    </source>
</reference>
<comment type="caution">
    <text evidence="2">The sequence shown here is derived from an EMBL/GenBank/DDBJ whole genome shotgun (WGS) entry which is preliminary data.</text>
</comment>
<proteinExistence type="predicted"/>